<dbReference type="PANTHER" id="PTHR23300:SF0">
    <property type="entry name" value="METHANETHIOL OXIDASE"/>
    <property type="match status" value="1"/>
</dbReference>
<evidence type="ECO:0000256" key="2">
    <source>
        <dbReference type="ARBA" id="ARBA00023266"/>
    </source>
</evidence>
<gene>
    <name evidence="4" type="ORF">F3Y22_tig00011718pilonHSYRG00105</name>
</gene>
<keyword evidence="3" id="KW-0472">Membrane</keyword>
<evidence type="ECO:0000256" key="1">
    <source>
        <dbReference type="ARBA" id="ARBA00005606"/>
    </source>
</evidence>
<dbReference type="Pfam" id="PF05694">
    <property type="entry name" value="SBP56"/>
    <property type="match status" value="2"/>
</dbReference>
<keyword evidence="2" id="KW-0711">Selenium</keyword>
<comment type="caution">
    <text evidence="4">The sequence shown here is derived from an EMBL/GenBank/DDBJ whole genome shotgun (WGS) entry which is preliminary data.</text>
</comment>
<keyword evidence="3" id="KW-0812">Transmembrane</keyword>
<dbReference type="InterPro" id="IPR008826">
    <property type="entry name" value="Se-bd"/>
</dbReference>
<accession>A0A6A3C5X8</accession>
<protein>
    <submittedName>
        <fullName evidence="4">Uncharacterized protein</fullName>
    </submittedName>
</protein>
<dbReference type="Proteomes" id="UP000436088">
    <property type="component" value="Unassembled WGS sequence"/>
</dbReference>
<proteinExistence type="inferred from homology"/>
<sequence>MGEGRWCCKRARGPGYALHWKPCLVLQKLFSMLLVSTTVLAFTFSIGTGREKPDFLATVDVDPNSPTYSKVIHRLSLPYTGDELHHGGIHCGSSMVITLQLDVSSSCPDCCKITYSIWSCLCDRHTEESEGSVVAQSGGAGRHRRENRLSISPHISLPCQWRRNDFVSRRQRWTLQRQWISPPRFQFNIKGRWEKPGPKAEFSYDFWYQPRHKTMICSSFGAPYAFTQGFNLKHLRFLHEPSKDTGTRVYLNKQRGTVLQDPRWIMGPRGGYPSGTIRSGELDPPNARTYNGTFDLSLDDRIASKGNPIVAVAEDGTTWQADVPTSQAICDELLFSTWDRQFYPDVIEKGFPHAADRCRYRERRS</sequence>
<dbReference type="PANTHER" id="PTHR23300">
    <property type="entry name" value="METHANETHIOL OXIDASE"/>
    <property type="match status" value="1"/>
</dbReference>
<organism evidence="4 5">
    <name type="scientific">Hibiscus syriacus</name>
    <name type="common">Rose of Sharon</name>
    <dbReference type="NCBI Taxonomy" id="106335"/>
    <lineage>
        <taxon>Eukaryota</taxon>
        <taxon>Viridiplantae</taxon>
        <taxon>Streptophyta</taxon>
        <taxon>Embryophyta</taxon>
        <taxon>Tracheophyta</taxon>
        <taxon>Spermatophyta</taxon>
        <taxon>Magnoliopsida</taxon>
        <taxon>eudicotyledons</taxon>
        <taxon>Gunneridae</taxon>
        <taxon>Pentapetalae</taxon>
        <taxon>rosids</taxon>
        <taxon>malvids</taxon>
        <taxon>Malvales</taxon>
        <taxon>Malvaceae</taxon>
        <taxon>Malvoideae</taxon>
        <taxon>Hibiscus</taxon>
    </lineage>
</organism>
<evidence type="ECO:0000313" key="4">
    <source>
        <dbReference type="EMBL" id="KAE8723827.1"/>
    </source>
</evidence>
<feature type="transmembrane region" description="Helical" evidence="3">
    <location>
        <begin position="29"/>
        <end position="47"/>
    </location>
</feature>
<dbReference type="AlphaFoldDB" id="A0A6A3C5X8"/>
<keyword evidence="5" id="KW-1185">Reference proteome</keyword>
<reference evidence="4" key="1">
    <citation type="submission" date="2019-09" db="EMBL/GenBank/DDBJ databases">
        <title>Draft genome information of white flower Hibiscus syriacus.</title>
        <authorList>
            <person name="Kim Y.-M."/>
        </authorList>
    </citation>
    <scope>NUCLEOTIDE SEQUENCE [LARGE SCALE GENOMIC DNA]</scope>
    <source>
        <strain evidence="4">YM2019G1</strain>
    </source>
</reference>
<evidence type="ECO:0000313" key="5">
    <source>
        <dbReference type="Proteomes" id="UP000436088"/>
    </source>
</evidence>
<dbReference type="EMBL" id="VEPZ02000503">
    <property type="protein sequence ID" value="KAE8723827.1"/>
    <property type="molecule type" value="Genomic_DNA"/>
</dbReference>
<dbReference type="GO" id="GO:0008430">
    <property type="term" value="F:selenium binding"/>
    <property type="evidence" value="ECO:0007669"/>
    <property type="project" value="InterPro"/>
</dbReference>
<comment type="similarity">
    <text evidence="1">Belongs to the selenium-binding protein family.</text>
</comment>
<name>A0A6A3C5X8_HIBSY</name>
<evidence type="ECO:0000256" key="3">
    <source>
        <dbReference type="SAM" id="Phobius"/>
    </source>
</evidence>
<keyword evidence="3" id="KW-1133">Transmembrane helix</keyword>